<dbReference type="AlphaFoldDB" id="A0A6C0AQ83"/>
<feature type="region of interest" description="Disordered" evidence="1">
    <location>
        <begin position="74"/>
        <end position="139"/>
    </location>
</feature>
<proteinExistence type="predicted"/>
<accession>A0A6C0AQ83</accession>
<dbReference type="EMBL" id="MN740762">
    <property type="protein sequence ID" value="QHS81928.1"/>
    <property type="molecule type" value="Genomic_DNA"/>
</dbReference>
<evidence type="ECO:0000256" key="1">
    <source>
        <dbReference type="SAM" id="MobiDB-lite"/>
    </source>
</evidence>
<reference evidence="2" key="1">
    <citation type="journal article" date="2020" name="Nature">
        <title>Giant virus diversity and host interactions through global metagenomics.</title>
        <authorList>
            <person name="Schulz F."/>
            <person name="Roux S."/>
            <person name="Paez-Espino D."/>
            <person name="Jungbluth S."/>
            <person name="Walsh D.A."/>
            <person name="Denef V.J."/>
            <person name="McMahon K.D."/>
            <person name="Konstantinidis K.T."/>
            <person name="Eloe-Fadrosh E.A."/>
            <person name="Kyrpides N.C."/>
            <person name="Woyke T."/>
        </authorList>
    </citation>
    <scope>NUCLEOTIDE SEQUENCE</scope>
    <source>
        <strain evidence="2">GVMAG-S-1101165-79</strain>
    </source>
</reference>
<protein>
    <submittedName>
        <fullName evidence="2">Uncharacterized protein</fullName>
    </submittedName>
</protein>
<feature type="compositionally biased region" description="Basic residues" evidence="1">
    <location>
        <begin position="100"/>
        <end position="136"/>
    </location>
</feature>
<sequence length="172" mass="20321">MSLTSENDEELKQLGFSSEDIDRLKEKNYEMQLIRITWNYFLNNYLSENENRNLNEEDRIVFMEANKNKIAGEVMNKFNKDENTQQEEEQEEEPSWLGGKKSKRKSKRKTRKTNKKSKRKTKRKLSKIRTNKKKNFKGGMCFGNGVGANTNDPNFSIYNTNLTKLFPYKPTN</sequence>
<evidence type="ECO:0000313" key="2">
    <source>
        <dbReference type="EMBL" id="QHS81928.1"/>
    </source>
</evidence>
<organism evidence="2">
    <name type="scientific">viral metagenome</name>
    <dbReference type="NCBI Taxonomy" id="1070528"/>
    <lineage>
        <taxon>unclassified sequences</taxon>
        <taxon>metagenomes</taxon>
        <taxon>organismal metagenomes</taxon>
    </lineage>
</organism>
<feature type="compositionally biased region" description="Acidic residues" evidence="1">
    <location>
        <begin position="84"/>
        <end position="94"/>
    </location>
</feature>
<name>A0A6C0AQ83_9ZZZZ</name>